<reference evidence="2 3" key="1">
    <citation type="journal article" date="2019" name="Int. J. Syst. Evol. Microbiol.">
        <title>The Global Catalogue of Microorganisms (GCM) 10K type strain sequencing project: providing services to taxonomists for standard genome sequencing and annotation.</title>
        <authorList>
            <consortium name="The Broad Institute Genomics Platform"/>
            <consortium name="The Broad Institute Genome Sequencing Center for Infectious Disease"/>
            <person name="Wu L."/>
            <person name="Ma J."/>
        </authorList>
    </citation>
    <scope>NUCLEOTIDE SEQUENCE [LARGE SCALE GENOMIC DNA]</scope>
    <source>
        <strain evidence="2 3">JCM 4565</strain>
    </source>
</reference>
<dbReference type="Proteomes" id="UP001500063">
    <property type="component" value="Unassembled WGS sequence"/>
</dbReference>
<dbReference type="EMBL" id="BAAABW010000047">
    <property type="protein sequence ID" value="GAA0382685.1"/>
    <property type="molecule type" value="Genomic_DNA"/>
</dbReference>
<evidence type="ECO:0000256" key="1">
    <source>
        <dbReference type="SAM" id="MobiDB-lite"/>
    </source>
</evidence>
<feature type="region of interest" description="Disordered" evidence="1">
    <location>
        <begin position="1"/>
        <end position="20"/>
    </location>
</feature>
<evidence type="ECO:0000313" key="3">
    <source>
        <dbReference type="Proteomes" id="UP001500063"/>
    </source>
</evidence>
<keyword evidence="3" id="KW-1185">Reference proteome</keyword>
<protein>
    <submittedName>
        <fullName evidence="2">Uncharacterized protein</fullName>
    </submittedName>
</protein>
<sequence>MRTASRGATRPPEKGPGRGRALLTEFFTRGAERVHAAARNPTALPSDPATEHNDGRVASKRDLTRLQTPDWPEDAAR</sequence>
<organism evidence="2 3">
    <name type="scientific">Streptomyces blastmyceticus</name>
    <dbReference type="NCBI Taxonomy" id="68180"/>
    <lineage>
        <taxon>Bacteria</taxon>
        <taxon>Bacillati</taxon>
        <taxon>Actinomycetota</taxon>
        <taxon>Actinomycetes</taxon>
        <taxon>Kitasatosporales</taxon>
        <taxon>Streptomycetaceae</taxon>
        <taxon>Streptomyces</taxon>
    </lineage>
</organism>
<gene>
    <name evidence="2" type="ORF">GCM10010319_71330</name>
</gene>
<accession>A0ABN0Y471</accession>
<comment type="caution">
    <text evidence="2">The sequence shown here is derived from an EMBL/GenBank/DDBJ whole genome shotgun (WGS) entry which is preliminary data.</text>
</comment>
<feature type="compositionally biased region" description="Basic and acidic residues" evidence="1">
    <location>
        <begin position="49"/>
        <end position="64"/>
    </location>
</feature>
<evidence type="ECO:0000313" key="2">
    <source>
        <dbReference type="EMBL" id="GAA0382685.1"/>
    </source>
</evidence>
<proteinExistence type="predicted"/>
<feature type="region of interest" description="Disordered" evidence="1">
    <location>
        <begin position="33"/>
        <end position="77"/>
    </location>
</feature>
<name>A0ABN0Y471_9ACTN</name>